<dbReference type="InterPro" id="IPR001471">
    <property type="entry name" value="AP2/ERF_dom"/>
</dbReference>
<evidence type="ECO:0000256" key="2">
    <source>
        <dbReference type="ARBA" id="ARBA00022821"/>
    </source>
</evidence>
<dbReference type="GO" id="GO:0003700">
    <property type="term" value="F:DNA-binding transcription factor activity"/>
    <property type="evidence" value="ECO:0007669"/>
    <property type="project" value="InterPro"/>
</dbReference>
<dbReference type="SMART" id="SM00380">
    <property type="entry name" value="AP2"/>
    <property type="match status" value="1"/>
</dbReference>
<dbReference type="InterPro" id="IPR036955">
    <property type="entry name" value="AP2/ERF_dom_sf"/>
</dbReference>
<dbReference type="Pfam" id="PF00847">
    <property type="entry name" value="AP2"/>
    <property type="match status" value="1"/>
</dbReference>
<comment type="similarity">
    <text evidence="8">Belongs to the AP2/ERF transcription factor family. ERF subfamily.</text>
</comment>
<keyword evidence="12" id="KW-1185">Reference proteome</keyword>
<dbReference type="Gene3D" id="3.30.730.10">
    <property type="entry name" value="AP2/ERF domain"/>
    <property type="match status" value="1"/>
</dbReference>
<dbReference type="PRINTS" id="PR00367">
    <property type="entry name" value="ETHRSPELEMNT"/>
</dbReference>
<keyword evidence="4" id="KW-0238">DNA-binding</keyword>
<feature type="compositionally biased region" description="Basic and acidic residues" evidence="9">
    <location>
        <begin position="67"/>
        <end position="76"/>
    </location>
</feature>
<dbReference type="GO" id="GO:0005634">
    <property type="term" value="C:nucleus"/>
    <property type="evidence" value="ECO:0007669"/>
    <property type="project" value="UniProtKB-SubCell"/>
</dbReference>
<dbReference type="GO" id="GO:0006952">
    <property type="term" value="P:defense response"/>
    <property type="evidence" value="ECO:0007669"/>
    <property type="project" value="UniProtKB-KW"/>
</dbReference>
<evidence type="ECO:0000256" key="9">
    <source>
        <dbReference type="SAM" id="MobiDB-lite"/>
    </source>
</evidence>
<feature type="region of interest" description="Disordered" evidence="9">
    <location>
        <begin position="193"/>
        <end position="240"/>
    </location>
</feature>
<evidence type="ECO:0000259" key="10">
    <source>
        <dbReference type="PROSITE" id="PS51032"/>
    </source>
</evidence>
<keyword evidence="6" id="KW-0804">Transcription</keyword>
<comment type="subcellular location">
    <subcellularLocation>
        <location evidence="1">Nucleus</location>
    </subcellularLocation>
</comment>
<evidence type="ECO:0000313" key="12">
    <source>
        <dbReference type="Proteomes" id="UP001229421"/>
    </source>
</evidence>
<keyword evidence="5" id="KW-0010">Activator</keyword>
<evidence type="ECO:0000256" key="4">
    <source>
        <dbReference type="ARBA" id="ARBA00023125"/>
    </source>
</evidence>
<dbReference type="SUPFAM" id="SSF54171">
    <property type="entry name" value="DNA-binding domain"/>
    <property type="match status" value="1"/>
</dbReference>
<evidence type="ECO:0000256" key="8">
    <source>
        <dbReference type="ARBA" id="ARBA00024343"/>
    </source>
</evidence>
<proteinExistence type="inferred from homology"/>
<dbReference type="EMBL" id="JAUHHV010000006">
    <property type="protein sequence ID" value="KAK1420118.1"/>
    <property type="molecule type" value="Genomic_DNA"/>
</dbReference>
<evidence type="ECO:0000256" key="1">
    <source>
        <dbReference type="ARBA" id="ARBA00004123"/>
    </source>
</evidence>
<dbReference type="PANTHER" id="PTHR31985">
    <property type="entry name" value="ETHYLENE-RESPONSIVE TRANSCRIPTION FACTOR ERF042-RELATED"/>
    <property type="match status" value="1"/>
</dbReference>
<dbReference type="PROSITE" id="PS51032">
    <property type="entry name" value="AP2_ERF"/>
    <property type="match status" value="1"/>
</dbReference>
<dbReference type="AlphaFoldDB" id="A0AAD8KCF4"/>
<evidence type="ECO:0000313" key="11">
    <source>
        <dbReference type="EMBL" id="KAK1420118.1"/>
    </source>
</evidence>
<dbReference type="CDD" id="cd00018">
    <property type="entry name" value="AP2"/>
    <property type="match status" value="1"/>
</dbReference>
<accession>A0AAD8KCF4</accession>
<feature type="compositionally biased region" description="Low complexity" evidence="9">
    <location>
        <begin position="11"/>
        <end position="24"/>
    </location>
</feature>
<sequence>MKIESQVNHFSSSSTATSSSSSTTMAAIDGCSSASSESTSIKIITRGENETRPKKDRKRSQNGKNGNEQKKQKENGDGGSGSGSGTGSDCPLYRGVRMRSWGKWVSEIREPRKKSRIWLGTFSTAEMAARAHDVAAIAIKGHSAYLNFPELAHLLPQPTTTSPKDIREAATKAATACVGIEAESPSQAILCQSPTTQSSDNTQESINSSTSFEDDDTFFDLPDLSPKNTDRTDTFPFDPSPWNLEAGADHTSFRLEADQEPFLWHIY</sequence>
<dbReference type="Proteomes" id="UP001229421">
    <property type="component" value="Unassembled WGS sequence"/>
</dbReference>
<feature type="region of interest" description="Disordered" evidence="9">
    <location>
        <begin position="1"/>
        <end position="92"/>
    </location>
</feature>
<comment type="caution">
    <text evidence="11">The sequence shown here is derived from an EMBL/GenBank/DDBJ whole genome shotgun (WGS) entry which is preliminary data.</text>
</comment>
<feature type="compositionally biased region" description="Gly residues" evidence="9">
    <location>
        <begin position="77"/>
        <end position="86"/>
    </location>
</feature>
<reference evidence="11" key="1">
    <citation type="journal article" date="2023" name="bioRxiv">
        <title>Improved chromosome-level genome assembly for marigold (Tagetes erecta).</title>
        <authorList>
            <person name="Jiang F."/>
            <person name="Yuan L."/>
            <person name="Wang S."/>
            <person name="Wang H."/>
            <person name="Xu D."/>
            <person name="Wang A."/>
            <person name="Fan W."/>
        </authorList>
    </citation>
    <scope>NUCLEOTIDE SEQUENCE</scope>
    <source>
        <strain evidence="11">WSJ</strain>
        <tissue evidence="11">Leaf</tissue>
    </source>
</reference>
<name>A0AAD8KCF4_TARER</name>
<protein>
    <recommendedName>
        <fullName evidence="10">AP2/ERF domain-containing protein</fullName>
    </recommendedName>
</protein>
<keyword evidence="7" id="KW-0539">Nucleus</keyword>
<dbReference type="FunFam" id="3.30.730.10:FF:000001">
    <property type="entry name" value="Ethylene-responsive transcription factor 2"/>
    <property type="match status" value="1"/>
</dbReference>
<keyword evidence="2" id="KW-0611">Plant defense</keyword>
<feature type="compositionally biased region" description="Polar residues" evidence="9">
    <location>
        <begin position="1"/>
        <end position="10"/>
    </location>
</feature>
<keyword evidence="3" id="KW-0805">Transcription regulation</keyword>
<dbReference type="GO" id="GO:0003677">
    <property type="term" value="F:DNA binding"/>
    <property type="evidence" value="ECO:0007669"/>
    <property type="project" value="UniProtKB-KW"/>
</dbReference>
<dbReference type="InterPro" id="IPR051032">
    <property type="entry name" value="AP2/ERF_TF_ERF_subfamily"/>
</dbReference>
<evidence type="ECO:0000256" key="5">
    <source>
        <dbReference type="ARBA" id="ARBA00023159"/>
    </source>
</evidence>
<dbReference type="InterPro" id="IPR016177">
    <property type="entry name" value="DNA-bd_dom_sf"/>
</dbReference>
<evidence type="ECO:0000256" key="6">
    <source>
        <dbReference type="ARBA" id="ARBA00023163"/>
    </source>
</evidence>
<gene>
    <name evidence="11" type="ORF">QVD17_21459</name>
</gene>
<organism evidence="11 12">
    <name type="scientific">Tagetes erecta</name>
    <name type="common">African marigold</name>
    <dbReference type="NCBI Taxonomy" id="13708"/>
    <lineage>
        <taxon>Eukaryota</taxon>
        <taxon>Viridiplantae</taxon>
        <taxon>Streptophyta</taxon>
        <taxon>Embryophyta</taxon>
        <taxon>Tracheophyta</taxon>
        <taxon>Spermatophyta</taxon>
        <taxon>Magnoliopsida</taxon>
        <taxon>eudicotyledons</taxon>
        <taxon>Gunneridae</taxon>
        <taxon>Pentapetalae</taxon>
        <taxon>asterids</taxon>
        <taxon>campanulids</taxon>
        <taxon>Asterales</taxon>
        <taxon>Asteraceae</taxon>
        <taxon>Asteroideae</taxon>
        <taxon>Heliantheae alliance</taxon>
        <taxon>Tageteae</taxon>
        <taxon>Tagetes</taxon>
    </lineage>
</organism>
<dbReference type="PANTHER" id="PTHR31985:SF130">
    <property type="entry name" value="ETHYLENE-RESPONSIVE TRANSCRIPTION FACTOR ERF034"/>
    <property type="match status" value="1"/>
</dbReference>
<evidence type="ECO:0000256" key="3">
    <source>
        <dbReference type="ARBA" id="ARBA00023015"/>
    </source>
</evidence>
<feature type="compositionally biased region" description="Polar residues" evidence="9">
    <location>
        <begin position="193"/>
        <end position="207"/>
    </location>
</feature>
<feature type="domain" description="AP2/ERF" evidence="10">
    <location>
        <begin position="92"/>
        <end position="149"/>
    </location>
</feature>
<evidence type="ECO:0000256" key="7">
    <source>
        <dbReference type="ARBA" id="ARBA00023242"/>
    </source>
</evidence>